<evidence type="ECO:0000256" key="1">
    <source>
        <dbReference type="ARBA" id="ARBA00004613"/>
    </source>
</evidence>
<dbReference type="GO" id="GO:0005576">
    <property type="term" value="C:extracellular region"/>
    <property type="evidence" value="ECO:0007669"/>
    <property type="project" value="UniProtKB-SubCell"/>
</dbReference>
<dbReference type="SUPFAM" id="SSF53474">
    <property type="entry name" value="alpha/beta-Hydrolases"/>
    <property type="match status" value="1"/>
</dbReference>
<feature type="transmembrane region" description="Helical" evidence="4">
    <location>
        <begin position="92"/>
        <end position="111"/>
    </location>
</feature>
<dbReference type="InterPro" id="IPR050583">
    <property type="entry name" value="Mycobacterial_A85_antigen"/>
</dbReference>
<accession>A0A1W9YRN1</accession>
<dbReference type="Proteomes" id="UP000192366">
    <property type="component" value="Unassembled WGS sequence"/>
</dbReference>
<dbReference type="Pfam" id="PF00756">
    <property type="entry name" value="Esterase"/>
    <property type="match status" value="1"/>
</dbReference>
<feature type="compositionally biased region" description="Pro residues" evidence="3">
    <location>
        <begin position="429"/>
        <end position="441"/>
    </location>
</feature>
<dbReference type="OrthoDB" id="3723842at2"/>
<reference evidence="5 6" key="1">
    <citation type="submission" date="2017-02" db="EMBL/GenBank/DDBJ databases">
        <title>The new phylogeny of genus Mycobacterium.</title>
        <authorList>
            <person name="Tortoli E."/>
            <person name="Trovato A."/>
            <person name="Cirillo D.M."/>
        </authorList>
    </citation>
    <scope>NUCLEOTIDE SEQUENCE [LARGE SCALE GENOMIC DNA]</scope>
    <source>
        <strain evidence="5 6">DSM 45578</strain>
    </source>
</reference>
<evidence type="ECO:0000313" key="6">
    <source>
        <dbReference type="Proteomes" id="UP000192366"/>
    </source>
</evidence>
<dbReference type="GO" id="GO:0016747">
    <property type="term" value="F:acyltransferase activity, transferring groups other than amino-acyl groups"/>
    <property type="evidence" value="ECO:0007669"/>
    <property type="project" value="TreeGrafter"/>
</dbReference>
<feature type="transmembrane region" description="Helical" evidence="4">
    <location>
        <begin position="62"/>
        <end position="80"/>
    </location>
</feature>
<evidence type="ECO:0000256" key="2">
    <source>
        <dbReference type="ARBA" id="ARBA00022525"/>
    </source>
</evidence>
<keyword evidence="4" id="KW-0472">Membrane</keyword>
<keyword evidence="4" id="KW-0812">Transmembrane</keyword>
<feature type="region of interest" description="Disordered" evidence="3">
    <location>
        <begin position="429"/>
        <end position="452"/>
    </location>
</feature>
<dbReference type="InterPro" id="IPR000801">
    <property type="entry name" value="Esterase-like"/>
</dbReference>
<proteinExistence type="predicted"/>
<dbReference type="Gene3D" id="3.40.50.1820">
    <property type="entry name" value="alpha/beta hydrolase"/>
    <property type="match status" value="1"/>
</dbReference>
<keyword evidence="2" id="KW-0964">Secreted</keyword>
<protein>
    <recommendedName>
        <fullName evidence="7">Esterase</fullName>
    </recommendedName>
</protein>
<dbReference type="STRING" id="564198.BST17_22265"/>
<comment type="subcellular location">
    <subcellularLocation>
        <location evidence="1">Secreted</location>
    </subcellularLocation>
</comment>
<dbReference type="InterPro" id="IPR029058">
    <property type="entry name" value="AB_hydrolase_fold"/>
</dbReference>
<name>A0A1W9YRN1_MYCBA</name>
<organism evidence="5 6">
    <name type="scientific">Mycolicibacterium bacteremicum</name>
    <name type="common">Mycobacterium bacteremicum</name>
    <dbReference type="NCBI Taxonomy" id="564198"/>
    <lineage>
        <taxon>Bacteria</taxon>
        <taxon>Bacillati</taxon>
        <taxon>Actinomycetota</taxon>
        <taxon>Actinomycetes</taxon>
        <taxon>Mycobacteriales</taxon>
        <taxon>Mycobacteriaceae</taxon>
        <taxon>Mycolicibacterium</taxon>
    </lineage>
</organism>
<feature type="transmembrane region" description="Helical" evidence="4">
    <location>
        <begin position="6"/>
        <end position="24"/>
    </location>
</feature>
<keyword evidence="6" id="KW-1185">Reference proteome</keyword>
<feature type="transmembrane region" description="Helical" evidence="4">
    <location>
        <begin position="31"/>
        <end position="50"/>
    </location>
</feature>
<dbReference type="AlphaFoldDB" id="A0A1W9YRN1"/>
<evidence type="ECO:0008006" key="7">
    <source>
        <dbReference type="Google" id="ProtNLM"/>
    </source>
</evidence>
<evidence type="ECO:0000256" key="4">
    <source>
        <dbReference type="SAM" id="Phobius"/>
    </source>
</evidence>
<evidence type="ECO:0000313" key="5">
    <source>
        <dbReference type="EMBL" id="ORA02706.1"/>
    </source>
</evidence>
<sequence length="452" mass="46681">MSLTHGWVPAIVQLVTAAVVLFALRRQRPWVLLTAAAVGLMAIVTAHWYINSQGLAGEPAPPALWIWVGTTGFACCALLVGWRGTRLLRRAALLGAVPLCTLCAALAVNLWTGYFPTVGSAWGTLTDGPLPDETDIATVAAYHVGHALPPKGSLVVVDTGDAGSGFKHRSELVYLPPAWFASDPPPKLPAVMMIGGELNTPEDWARAGSAVQTVDAFAAQHHGNAPVLVFADVAGAFSNDTECVNGVRGNVADHLTKDVVPTVVSKFGVSADPANWGVAGFSMGGTCAVDLVAMHPEKFSTFEDIAGDLAPNTGTKEQTIERLFGGNAAAYDEFDPGTAITRHGSYTGVAGWFAVNGAGVSPPPPQAADAKTLCDIGTAHGIECAVITRPGNHDWAYAGAAFGEALPWLAARVHTPDVAPVAMPVAPAPAGPPPIAPPAPHTQPVAAVQPGQ</sequence>
<dbReference type="EMBL" id="MVHJ01000025">
    <property type="protein sequence ID" value="ORA02706.1"/>
    <property type="molecule type" value="Genomic_DNA"/>
</dbReference>
<dbReference type="PANTHER" id="PTHR48098">
    <property type="entry name" value="ENTEROCHELIN ESTERASE-RELATED"/>
    <property type="match status" value="1"/>
</dbReference>
<comment type="caution">
    <text evidence="5">The sequence shown here is derived from an EMBL/GenBank/DDBJ whole genome shotgun (WGS) entry which is preliminary data.</text>
</comment>
<gene>
    <name evidence="5" type="ORF">BST17_22265</name>
</gene>
<evidence type="ECO:0000256" key="3">
    <source>
        <dbReference type="SAM" id="MobiDB-lite"/>
    </source>
</evidence>
<keyword evidence="4" id="KW-1133">Transmembrane helix</keyword>
<dbReference type="PANTHER" id="PTHR48098:SF1">
    <property type="entry name" value="DIACYLGLYCEROL ACYLTRANSFERASE_MYCOLYLTRANSFERASE AG85A"/>
    <property type="match status" value="1"/>
</dbReference>